<dbReference type="InterPro" id="IPR036264">
    <property type="entry name" value="Bact_exopeptidase_dim_dom"/>
</dbReference>
<dbReference type="PANTHER" id="PTHR30575:SF0">
    <property type="entry name" value="XAA-ARG DIPEPTIDASE"/>
    <property type="match status" value="1"/>
</dbReference>
<keyword evidence="3" id="KW-0378">Hydrolase</keyword>
<gene>
    <name evidence="3" type="ORF">U27_06442</name>
</gene>
<evidence type="ECO:0000256" key="1">
    <source>
        <dbReference type="PIRNR" id="PIRNR037226"/>
    </source>
</evidence>
<dbReference type="AlphaFoldDB" id="A0A081C4F2"/>
<keyword evidence="4" id="KW-1185">Reference proteome</keyword>
<dbReference type="SUPFAM" id="SSF53187">
    <property type="entry name" value="Zn-dependent exopeptidases"/>
    <property type="match status" value="1"/>
</dbReference>
<dbReference type="EMBL" id="DF820470">
    <property type="protein sequence ID" value="GAK59457.1"/>
    <property type="molecule type" value="Genomic_DNA"/>
</dbReference>
<dbReference type="Pfam" id="PF01546">
    <property type="entry name" value="Peptidase_M20"/>
    <property type="match status" value="1"/>
</dbReference>
<proteinExistence type="inferred from homology"/>
<dbReference type="CDD" id="cd05672">
    <property type="entry name" value="M20_ACY1L2-like"/>
    <property type="match status" value="1"/>
</dbReference>
<accession>A0A081C4F2</accession>
<dbReference type="FunFam" id="3.30.70.360:FF:000004">
    <property type="entry name" value="Peptidase M20 domain-containing protein 2"/>
    <property type="match status" value="1"/>
</dbReference>
<dbReference type="InterPro" id="IPR052030">
    <property type="entry name" value="Peptidase_M20/M20A_hydrolases"/>
</dbReference>
<dbReference type="GO" id="GO:0005737">
    <property type="term" value="C:cytoplasm"/>
    <property type="evidence" value="ECO:0007669"/>
    <property type="project" value="TreeGrafter"/>
</dbReference>
<feature type="domain" description="Peptidase M20 dimerisation" evidence="2">
    <location>
        <begin position="187"/>
        <end position="280"/>
    </location>
</feature>
<evidence type="ECO:0000313" key="4">
    <source>
        <dbReference type="Proteomes" id="UP000030661"/>
    </source>
</evidence>
<comment type="similarity">
    <text evidence="1">Belongs to the peptidase M20A family.</text>
</comment>
<organism evidence="3">
    <name type="scientific">Vecturithrix granuli</name>
    <dbReference type="NCBI Taxonomy" id="1499967"/>
    <lineage>
        <taxon>Bacteria</taxon>
        <taxon>Candidatus Moduliflexota</taxon>
        <taxon>Candidatus Vecturitrichia</taxon>
        <taxon>Candidatus Vecturitrichales</taxon>
        <taxon>Candidatus Vecturitrichaceae</taxon>
        <taxon>Candidatus Vecturithrix</taxon>
    </lineage>
</organism>
<sequence>MFYPSDALRMSDQIPMLDAIKQEIQREVCKIENDLWNTAIFIHEHPELGSQEFQAAEKLTGLLEQHGFTIEREIAGMKTAFRAAYSLNGTSTPTIAYLAEYDALPEVGHACGHNLIGVMSVGAGIALSKIRNGLSGRIVVLGTPDEEGGGGKIAMVKQHVFDDIDAAMMIHPGSKNVKRKWNLAAFSVFVEFFGKPAHAAAKPFEGINALDAMIQLFVNVGLLRQQLTDDVRIHGIITHGGVAANIIPEYTRAKFVVRASELARTYQVVEKFKNCVRAAALATGATERIHLDEDSIYEPLLPNDTLIELYAQNMKRVGVDVEEQPAGELGGSSDIGNVSQVIPAIHPTLSIVSPGVDIPGHSREFAIAAKSEQAKIAMTKGIQALALCGSDLLGNIEVLNAVKAEFEQRAVKNVA</sequence>
<dbReference type="InterPro" id="IPR017439">
    <property type="entry name" value="Amidohydrolase"/>
</dbReference>
<dbReference type="InterPro" id="IPR017144">
    <property type="entry name" value="Xaa-Arg_dipeptidase"/>
</dbReference>
<dbReference type="HOGENOM" id="CLU_031812_1_0_0"/>
<dbReference type="SUPFAM" id="SSF55031">
    <property type="entry name" value="Bacterial exopeptidase dimerisation domain"/>
    <property type="match status" value="1"/>
</dbReference>
<dbReference type="Proteomes" id="UP000030661">
    <property type="component" value="Unassembled WGS sequence"/>
</dbReference>
<evidence type="ECO:0000313" key="3">
    <source>
        <dbReference type="EMBL" id="GAK59457.1"/>
    </source>
</evidence>
<dbReference type="eggNOG" id="COG1473">
    <property type="taxonomic scope" value="Bacteria"/>
</dbReference>
<dbReference type="InterPro" id="IPR002933">
    <property type="entry name" value="Peptidase_M20"/>
</dbReference>
<reference evidence="3" key="1">
    <citation type="journal article" date="2015" name="PeerJ">
        <title>First genomic representation of candidate bacterial phylum KSB3 points to enhanced environmental sensing as a trigger of wastewater bulking.</title>
        <authorList>
            <person name="Sekiguchi Y."/>
            <person name="Ohashi A."/>
            <person name="Parks D.H."/>
            <person name="Yamauchi T."/>
            <person name="Tyson G.W."/>
            <person name="Hugenholtz P."/>
        </authorList>
    </citation>
    <scope>NUCLEOTIDE SEQUENCE [LARGE SCALE GENOMIC DNA]</scope>
</reference>
<dbReference type="Gene3D" id="3.40.630.10">
    <property type="entry name" value="Zn peptidases"/>
    <property type="match status" value="1"/>
</dbReference>
<dbReference type="InterPro" id="IPR011650">
    <property type="entry name" value="Peptidase_M20_dimer"/>
</dbReference>
<dbReference type="STRING" id="1499967.U27_06442"/>
<dbReference type="GO" id="GO:0016805">
    <property type="term" value="F:dipeptidase activity"/>
    <property type="evidence" value="ECO:0007669"/>
    <property type="project" value="InterPro"/>
</dbReference>
<dbReference type="Pfam" id="PF07687">
    <property type="entry name" value="M20_dimer"/>
    <property type="match status" value="1"/>
</dbReference>
<dbReference type="Gene3D" id="3.30.70.360">
    <property type="match status" value="1"/>
</dbReference>
<protein>
    <recommendedName>
        <fullName evidence="1">Peptidase M20 domain-containing protein 2</fullName>
    </recommendedName>
</protein>
<evidence type="ECO:0000259" key="2">
    <source>
        <dbReference type="Pfam" id="PF07687"/>
    </source>
</evidence>
<dbReference type="GO" id="GO:0071713">
    <property type="term" value="F:para-aminobenzoyl-glutamate hydrolase activity"/>
    <property type="evidence" value="ECO:0007669"/>
    <property type="project" value="TreeGrafter"/>
</dbReference>
<name>A0A081C4F2_VECG1</name>
<dbReference type="NCBIfam" id="TIGR01891">
    <property type="entry name" value="amidohydrolases"/>
    <property type="match status" value="1"/>
</dbReference>
<dbReference type="PIRSF" id="PIRSF037226">
    <property type="entry name" value="Amidohydrolase_ACY1L2_prd"/>
    <property type="match status" value="1"/>
</dbReference>
<dbReference type="GO" id="GO:0046657">
    <property type="term" value="P:folic acid catabolic process"/>
    <property type="evidence" value="ECO:0007669"/>
    <property type="project" value="TreeGrafter"/>
</dbReference>
<dbReference type="PANTHER" id="PTHR30575">
    <property type="entry name" value="PEPTIDASE M20"/>
    <property type="match status" value="1"/>
</dbReference>